<evidence type="ECO:0000256" key="8">
    <source>
        <dbReference type="ARBA" id="ARBA00032386"/>
    </source>
</evidence>
<evidence type="ECO:0000313" key="9">
    <source>
        <dbReference type="EMBL" id="NSJ85937.1"/>
    </source>
</evidence>
<keyword evidence="7" id="KW-0067">ATP-binding</keyword>
<keyword evidence="6" id="KW-0418">Kinase</keyword>
<accession>A0ABX2I644</accession>
<dbReference type="InterPro" id="IPR004654">
    <property type="entry name" value="ROK_glcA"/>
</dbReference>
<organism evidence="9 10">
    <name type="scientific">Blautia hansenii</name>
    <name type="common">Ruminococcus hansenii</name>
    <dbReference type="NCBI Taxonomy" id="1322"/>
    <lineage>
        <taxon>Bacteria</taxon>
        <taxon>Bacillati</taxon>
        <taxon>Bacillota</taxon>
        <taxon>Clostridia</taxon>
        <taxon>Lachnospirales</taxon>
        <taxon>Lachnospiraceae</taxon>
        <taxon>Blautia</taxon>
    </lineage>
</organism>
<dbReference type="Pfam" id="PF00480">
    <property type="entry name" value="ROK"/>
    <property type="match status" value="1"/>
</dbReference>
<evidence type="ECO:0000256" key="1">
    <source>
        <dbReference type="ARBA" id="ARBA00006479"/>
    </source>
</evidence>
<dbReference type="PANTHER" id="PTHR18964:SF149">
    <property type="entry name" value="BIFUNCTIONAL UDP-N-ACETYLGLUCOSAMINE 2-EPIMERASE_N-ACETYLMANNOSAMINE KINASE"/>
    <property type="match status" value="1"/>
</dbReference>
<dbReference type="Proteomes" id="UP000822142">
    <property type="component" value="Unassembled WGS sequence"/>
</dbReference>
<name>A0ABX2I644_BLAHA</name>
<dbReference type="SUPFAM" id="SSF53067">
    <property type="entry name" value="Actin-like ATPase domain"/>
    <property type="match status" value="1"/>
</dbReference>
<dbReference type="PANTHER" id="PTHR18964">
    <property type="entry name" value="ROK (REPRESSOR, ORF, KINASE) FAMILY"/>
    <property type="match status" value="1"/>
</dbReference>
<dbReference type="Gene3D" id="3.30.420.40">
    <property type="match status" value="2"/>
</dbReference>
<evidence type="ECO:0000256" key="3">
    <source>
        <dbReference type="ARBA" id="ARBA00014701"/>
    </source>
</evidence>
<evidence type="ECO:0000256" key="2">
    <source>
        <dbReference type="ARBA" id="ARBA00012323"/>
    </source>
</evidence>
<evidence type="ECO:0000256" key="5">
    <source>
        <dbReference type="ARBA" id="ARBA00022741"/>
    </source>
</evidence>
<reference evidence="9 10" key="1">
    <citation type="journal article" date="2020" name="Cell Host Microbe">
        <title>Functional and Genomic Variation between Human-Derived Isolates of Lachnospiraceae Reveals Inter- and Intra-Species Diversity.</title>
        <authorList>
            <person name="Sorbara M.T."/>
            <person name="Littmann E.R."/>
            <person name="Fontana E."/>
            <person name="Moody T.U."/>
            <person name="Kohout C.E."/>
            <person name="Gjonbalaj M."/>
            <person name="Eaton V."/>
            <person name="Seok R."/>
            <person name="Leiner I.M."/>
            <person name="Pamer E.G."/>
        </authorList>
    </citation>
    <scope>NUCLEOTIDE SEQUENCE [LARGE SCALE GENOMIC DNA]</scope>
    <source>
        <strain evidence="9 10">MSK.15.26</strain>
    </source>
</reference>
<keyword evidence="5" id="KW-0547">Nucleotide-binding</keyword>
<protein>
    <recommendedName>
        <fullName evidence="3">Glucokinase</fullName>
        <ecNumber evidence="2">2.7.1.2</ecNumber>
    </recommendedName>
    <alternativeName>
        <fullName evidence="8">Glucose kinase</fullName>
    </alternativeName>
</protein>
<evidence type="ECO:0000256" key="7">
    <source>
        <dbReference type="ARBA" id="ARBA00022840"/>
    </source>
</evidence>
<evidence type="ECO:0000256" key="4">
    <source>
        <dbReference type="ARBA" id="ARBA00022679"/>
    </source>
</evidence>
<dbReference type="GO" id="GO:0004340">
    <property type="term" value="F:glucokinase activity"/>
    <property type="evidence" value="ECO:0007669"/>
    <property type="project" value="UniProtKB-EC"/>
</dbReference>
<comment type="similarity">
    <text evidence="1">Belongs to the ROK (NagC/XylR) family.</text>
</comment>
<evidence type="ECO:0000256" key="6">
    <source>
        <dbReference type="ARBA" id="ARBA00022777"/>
    </source>
</evidence>
<keyword evidence="4 9" id="KW-0808">Transferase</keyword>
<dbReference type="PROSITE" id="PS01125">
    <property type="entry name" value="ROK"/>
    <property type="match status" value="1"/>
</dbReference>
<dbReference type="InterPro" id="IPR000600">
    <property type="entry name" value="ROK"/>
</dbReference>
<keyword evidence="10" id="KW-1185">Reference proteome</keyword>
<dbReference type="NCBIfam" id="TIGR00744">
    <property type="entry name" value="ROK_glcA_fam"/>
    <property type="match status" value="1"/>
</dbReference>
<dbReference type="InterPro" id="IPR049874">
    <property type="entry name" value="ROK_cs"/>
</dbReference>
<dbReference type="EC" id="2.7.1.2" evidence="2"/>
<proteinExistence type="inferred from homology"/>
<dbReference type="EMBL" id="JAAITA010000006">
    <property type="protein sequence ID" value="NSJ85937.1"/>
    <property type="molecule type" value="Genomic_DNA"/>
</dbReference>
<comment type="caution">
    <text evidence="9">The sequence shown here is derived from an EMBL/GenBank/DDBJ whole genome shotgun (WGS) entry which is preliminary data.</text>
</comment>
<evidence type="ECO:0000313" key="10">
    <source>
        <dbReference type="Proteomes" id="UP000822142"/>
    </source>
</evidence>
<sequence>MSKYCFGIDVGGTSVKCALFSAEGTIEEKWEIPTRTEQEGVKILPDIAEAILKKMEEKEITREEAVGIGIGLPGPIEENGEIACAVNLHWGRKNVEKELEELTGMPVKAGNDANVAALGEMWKGGGKGAKNLILATLGTGVGGGIIINEKIVTGAHGAGGEIGHAMINPAEEKACNCGNKGCLEQYASATGIASLARKALGKTEKESLLRSKSHVTAKDVFDAYKEKDALAQEIVDEFAEYLGRALAVFACVADPDVIVLGGGVSKAGQVLVDCVEKYYQKYAFSACKATPIKLATLGNDAGICGAAKLILSR</sequence>
<gene>
    <name evidence="9" type="ORF">G5A70_07070</name>
</gene>
<dbReference type="InterPro" id="IPR043129">
    <property type="entry name" value="ATPase_NBD"/>
</dbReference>
<dbReference type="RefSeq" id="WP_173748965.1">
    <property type="nucleotide sequence ID" value="NZ_JAAITA010000006.1"/>
</dbReference>